<evidence type="ECO:0000256" key="3">
    <source>
        <dbReference type="ARBA" id="ARBA00022759"/>
    </source>
</evidence>
<keyword evidence="8" id="KW-0548">Nucleotidyltransferase</keyword>
<gene>
    <name evidence="16" type="ORF">Tci_044508</name>
</gene>
<dbReference type="Pfam" id="PF07727">
    <property type="entry name" value="RVT_2"/>
    <property type="match status" value="1"/>
</dbReference>
<feature type="domain" description="Reverse transcriptase Ty1/copia-type" evidence="13">
    <location>
        <begin position="40"/>
        <end position="92"/>
    </location>
</feature>
<keyword evidence="4" id="KW-0378">Hydrolase</keyword>
<protein>
    <recommendedName>
        <fullName evidence="17">Retrovirus-related Pol polyprotein from transposon TNT 1-94</fullName>
    </recommendedName>
</protein>
<feature type="region of interest" description="Disordered" evidence="12">
    <location>
        <begin position="1893"/>
        <end position="1925"/>
    </location>
</feature>
<dbReference type="GO" id="GO:0016787">
    <property type="term" value="F:hydrolase activity"/>
    <property type="evidence" value="ECO:0007669"/>
    <property type="project" value="UniProtKB-KW"/>
</dbReference>
<keyword evidence="9" id="KW-0233">DNA recombination</keyword>
<evidence type="ECO:0000256" key="2">
    <source>
        <dbReference type="ARBA" id="ARBA00022723"/>
    </source>
</evidence>
<dbReference type="CDD" id="cd09272">
    <property type="entry name" value="RNase_HI_RT_Ty1"/>
    <property type="match status" value="1"/>
</dbReference>
<keyword evidence="8" id="KW-0239">DNA-directed DNA polymerase</keyword>
<dbReference type="Pfam" id="PF25597">
    <property type="entry name" value="SH3_retrovirus"/>
    <property type="match status" value="1"/>
</dbReference>
<accession>A0A6L2MFR4</accession>
<comment type="caution">
    <text evidence="16">The sequence shown here is derived from an EMBL/GenBank/DDBJ whole genome shotgun (WGS) entry which is preliminary data.</text>
</comment>
<evidence type="ECO:0000259" key="14">
    <source>
        <dbReference type="Pfam" id="PF13976"/>
    </source>
</evidence>
<keyword evidence="7" id="KW-0695">RNA-directed DNA polymerase</keyword>
<evidence type="ECO:0000259" key="15">
    <source>
        <dbReference type="Pfam" id="PF25597"/>
    </source>
</evidence>
<evidence type="ECO:0000256" key="10">
    <source>
        <dbReference type="ARBA" id="ARBA00023268"/>
    </source>
</evidence>
<dbReference type="PANTHER" id="PTHR42648:SF11">
    <property type="entry name" value="TRANSPOSON TY4-P GAG-POL POLYPROTEIN"/>
    <property type="match status" value="1"/>
</dbReference>
<evidence type="ECO:0000256" key="9">
    <source>
        <dbReference type="ARBA" id="ARBA00023172"/>
    </source>
</evidence>
<organism evidence="16">
    <name type="scientific">Tanacetum cinerariifolium</name>
    <name type="common">Dalmatian daisy</name>
    <name type="synonym">Chrysanthemum cinerariifolium</name>
    <dbReference type="NCBI Taxonomy" id="118510"/>
    <lineage>
        <taxon>Eukaryota</taxon>
        <taxon>Viridiplantae</taxon>
        <taxon>Streptophyta</taxon>
        <taxon>Embryophyta</taxon>
        <taxon>Tracheophyta</taxon>
        <taxon>Spermatophyta</taxon>
        <taxon>Magnoliopsida</taxon>
        <taxon>eudicotyledons</taxon>
        <taxon>Gunneridae</taxon>
        <taxon>Pentapetalae</taxon>
        <taxon>asterids</taxon>
        <taxon>campanulids</taxon>
        <taxon>Asterales</taxon>
        <taxon>Asteraceae</taxon>
        <taxon>Asteroideae</taxon>
        <taxon>Anthemideae</taxon>
        <taxon>Anthemidinae</taxon>
        <taxon>Tanacetum</taxon>
    </lineage>
</organism>
<dbReference type="InterPro" id="IPR036397">
    <property type="entry name" value="RNaseH_sf"/>
</dbReference>
<dbReference type="InterPro" id="IPR012337">
    <property type="entry name" value="RNaseH-like_sf"/>
</dbReference>
<dbReference type="InterPro" id="IPR057670">
    <property type="entry name" value="SH3_retrovirus"/>
</dbReference>
<dbReference type="InterPro" id="IPR013103">
    <property type="entry name" value="RVT_2"/>
</dbReference>
<feature type="compositionally biased region" description="Polar residues" evidence="12">
    <location>
        <begin position="1894"/>
        <end position="1925"/>
    </location>
</feature>
<dbReference type="Gene3D" id="3.30.420.10">
    <property type="entry name" value="Ribonuclease H-like superfamily/Ribonuclease H"/>
    <property type="match status" value="1"/>
</dbReference>
<feature type="coiled-coil region" evidence="11">
    <location>
        <begin position="1120"/>
        <end position="1154"/>
    </location>
</feature>
<feature type="coiled-coil region" evidence="11">
    <location>
        <begin position="858"/>
        <end position="921"/>
    </location>
</feature>
<evidence type="ECO:0000313" key="16">
    <source>
        <dbReference type="EMBL" id="GEU72530.1"/>
    </source>
</evidence>
<dbReference type="SUPFAM" id="SSF53098">
    <property type="entry name" value="Ribonuclease H-like"/>
    <property type="match status" value="1"/>
</dbReference>
<name>A0A6L2MFR4_TANCI</name>
<feature type="compositionally biased region" description="Polar residues" evidence="12">
    <location>
        <begin position="748"/>
        <end position="765"/>
    </location>
</feature>
<dbReference type="GO" id="GO:0046872">
    <property type="term" value="F:metal ion binding"/>
    <property type="evidence" value="ECO:0007669"/>
    <property type="project" value="UniProtKB-KW"/>
</dbReference>
<evidence type="ECO:0000256" key="5">
    <source>
        <dbReference type="ARBA" id="ARBA00022842"/>
    </source>
</evidence>
<feature type="domain" description="Retroviral polymerase SH3-like" evidence="15">
    <location>
        <begin position="1793"/>
        <end position="1850"/>
    </location>
</feature>
<dbReference type="PANTHER" id="PTHR42648">
    <property type="entry name" value="TRANSPOSASE, PUTATIVE-RELATED"/>
    <property type="match status" value="1"/>
</dbReference>
<feature type="domain" description="GAG-pre-integrase" evidence="14">
    <location>
        <begin position="1616"/>
        <end position="1669"/>
    </location>
</feature>
<evidence type="ECO:0000256" key="7">
    <source>
        <dbReference type="ARBA" id="ARBA00022918"/>
    </source>
</evidence>
<dbReference type="EMBL" id="BKCJ010006511">
    <property type="protein sequence ID" value="GEU72530.1"/>
    <property type="molecule type" value="Genomic_DNA"/>
</dbReference>
<evidence type="ECO:0008006" key="17">
    <source>
        <dbReference type="Google" id="ProtNLM"/>
    </source>
</evidence>
<dbReference type="Pfam" id="PF13976">
    <property type="entry name" value="gag_pre-integrs"/>
    <property type="match status" value="1"/>
</dbReference>
<evidence type="ECO:0000256" key="4">
    <source>
        <dbReference type="ARBA" id="ARBA00022801"/>
    </source>
</evidence>
<keyword evidence="11" id="KW-0175">Coiled coil</keyword>
<dbReference type="GO" id="GO:0003676">
    <property type="term" value="F:nucleic acid binding"/>
    <property type="evidence" value="ECO:0007669"/>
    <property type="project" value="InterPro"/>
</dbReference>
<evidence type="ECO:0000256" key="11">
    <source>
        <dbReference type="SAM" id="Coils"/>
    </source>
</evidence>
<keyword evidence="1" id="KW-0540">Nuclease</keyword>
<dbReference type="InterPro" id="IPR039537">
    <property type="entry name" value="Retrotran_Ty1/copia-like"/>
</dbReference>
<keyword evidence="3" id="KW-0255">Endonuclease</keyword>
<sequence length="1958" mass="224281">MYMYALTVSTAEPKNIMEAMADSAWIKAIQEELYQFDRIQMDVKTAFLNGPLKEEVYVAQPDGFVDPDHPEKVYRLRKVLYGLKQAPRACTSGGIQFLEDKLVSWMSKKQNYTAMSLAEDEYVALSVSCAQVMWMRIQLQDYGFNYNKIPLYCDSQSAIAISCNPVQHSRTKHIYTRYHFIKEHVENGIIELYFVRTEYQLSDMFTKALPEDRFKNLVRRIVFRGYLQEPATVTEDDEMSKEKKIDKLMDLISLSFKKIYKHTDNNLRTSSNTSRVNQDNSPRINRRTGYENLRVINVAGARENVGTQDDTDDESNDQELEAHYMYMAYIQEDRELHNRDDTLELAQERDLLASLIEKLKCEIDDSKNRNKVLEISNKALVDKLKGVFCTSRNHLHNVTTKEAQIKFYKTREDKEIDKVIAFENKVKVLDDMVYKTGQSVQTMNMLNRNYKTSFAKPEFLKKAQRANPHMFDMGCYDDNLALMLAPESDEVICLEKESRSKLSDLIRPFDYDQLNNLYDLFVPEREKSLADKAILSGADNRPPMLEKDMFDSWKSRMELYMLNRQHGQMILESVENGLLLCPTIEENGVTRQERECKLYDEFDKFAYRKEESLRDFYLRFSLLLNDMNIYNMKLEQFQVNTKFLNTLPPEWSKFVTDYASQALSSTPLSITYPPNDFHSYVNHNVYNASSSIPQMEYASPVHQQTEFFPPDTGLVVPVFQKGDDPVDVINHMMSFLTTVVTSRYPATNNQLRTSSNPRQQATINNGRGKGHMSRQCTKPKRKRDEVWFKDKVLLVQAQANGQVLQEEELKFLADQGIAETLSTQYVVTNNAAYQVDEMDAYDSNCDELNSAKIALMINQDNKNVNEILIAKLERYKNQERILKEQNNDDKASVSCAQSLEIETLKHTLFDHLKEKESLEQKTELSAEQAFWSRYSVESEEPNLSLSTTIVEVPTELPKVSMDEIIPFVKALKEVFNSFDQFLIDELTEVQNVFNQMEQAVEQHCVEKNQFQDKMKNVLKDNKRLLEQAISVDIVNIIVHDHVNSACKIVNVCKRCVIIETELQKDFIKKKCYDTLFKKYNTLEKHCISLEVDNQLKKEIFQRNNSFSLQSAPTFDQLFEINDLKAQSQEKDTVIVKLKERLKSLSGLVKEEKIKRELEEIVTINIELDHRVTKLVAENEHLKQTYKKLYDSLKSLRVRSKEQCDNLIKQVNINSAKNSNLNVSLQEKVMVITALKETLSKLKGKAVVNEAVTLHPIDQELLKIDVAPLAPKLRNNRTAHTDYLRHTQEETTTLRKIVESKRLLNPFNTSLDYACKYTKRIQELLTILQQTCPCINDLGTKLMAVTPKNNDKKIRLNKHIPSSENTPVKTTSSTNIQRTLSKAKKNKLEDHPRTFRPSLNKKKSVDTKAISSVTNSKLNVNADLKCATCNGCLFSDNQDSCVLAYINSVNASLKCKSVKKPIKRKFWQPIGKMVTTVGHIWRPTGRTFTSVGNVCPLTRITTTAIVPLREPIPIESNTNKPVVTLVYLRKSKAAKKKVPVSNPKINKSLVANKTEPKNSWGSTSSNVPSLLIECRVYFMEGLWHNLFSVGQFCGSDLEIAFRQHTCFILNLDGVDLLTASKTKSWLWHRRLSHLNFGAINHLARQGLVRGLPKLKFEKDHLCSACATGKSMKKSHKPKSEETNQEKLYLLHMDLYGPMRVESVNGKKYILVIVDDYSRFTWIKILRSKDEAPDFIIKFLKMIQVGLKVPVRQAVATACYTQNRSIIRLRHGKTPYELLHNKVPDLSFLHVFGALCYPTNDSENLGKLQPKANIGIFIGYAPTKKAFWIYNRCTKRIVETIHVDFDELTAMASEQSSSGLALNDMTPATISSGLFVDHQAPEVIAPIADVIPPVQADSTGSPSLTTVDQDVPSPSKSHTTPETQSSVIPQVVEEDNHDIEVAHMRNDPLFSVPIPEVTSA</sequence>
<keyword evidence="2" id="KW-0479">Metal-binding</keyword>
<evidence type="ECO:0000256" key="6">
    <source>
        <dbReference type="ARBA" id="ARBA00022908"/>
    </source>
</evidence>
<dbReference type="InterPro" id="IPR025724">
    <property type="entry name" value="GAG-pre-integrase_dom"/>
</dbReference>
<keyword evidence="6" id="KW-0229">DNA integration</keyword>
<proteinExistence type="predicted"/>
<feature type="compositionally biased region" description="Basic residues" evidence="12">
    <location>
        <begin position="768"/>
        <end position="780"/>
    </location>
</feature>
<feature type="coiled-coil region" evidence="11">
    <location>
        <begin position="349"/>
        <end position="376"/>
    </location>
</feature>
<evidence type="ECO:0000256" key="12">
    <source>
        <dbReference type="SAM" id="MobiDB-lite"/>
    </source>
</evidence>
<keyword evidence="5" id="KW-0460">Magnesium</keyword>
<keyword evidence="10" id="KW-0511">Multifunctional enzyme</keyword>
<reference evidence="16" key="1">
    <citation type="journal article" date="2019" name="Sci. Rep.">
        <title>Draft genome of Tanacetum cinerariifolium, the natural source of mosquito coil.</title>
        <authorList>
            <person name="Yamashiro T."/>
            <person name="Shiraishi A."/>
            <person name="Satake H."/>
            <person name="Nakayama K."/>
        </authorList>
    </citation>
    <scope>NUCLEOTIDE SEQUENCE</scope>
</reference>
<feature type="region of interest" description="Disordered" evidence="12">
    <location>
        <begin position="748"/>
        <end position="780"/>
    </location>
</feature>
<evidence type="ECO:0000256" key="1">
    <source>
        <dbReference type="ARBA" id="ARBA00022722"/>
    </source>
</evidence>
<evidence type="ECO:0000259" key="13">
    <source>
        <dbReference type="Pfam" id="PF07727"/>
    </source>
</evidence>
<keyword evidence="8" id="KW-0808">Transferase</keyword>
<evidence type="ECO:0000256" key="8">
    <source>
        <dbReference type="ARBA" id="ARBA00022932"/>
    </source>
</evidence>